<comment type="caution">
    <text evidence="1">The sequence shown here is derived from an EMBL/GenBank/DDBJ whole genome shotgun (WGS) entry which is preliminary data.</text>
</comment>
<proteinExistence type="predicted"/>
<accession>A0A9Q1G0R3</accession>
<protein>
    <submittedName>
        <fullName evidence="1">Uncharacterized protein</fullName>
    </submittedName>
</protein>
<evidence type="ECO:0000313" key="1">
    <source>
        <dbReference type="EMBL" id="KAJ8371201.1"/>
    </source>
</evidence>
<organism evidence="1 2">
    <name type="scientific">Synaphobranchus kaupii</name>
    <name type="common">Kaup's arrowtooth eel</name>
    <dbReference type="NCBI Taxonomy" id="118154"/>
    <lineage>
        <taxon>Eukaryota</taxon>
        <taxon>Metazoa</taxon>
        <taxon>Chordata</taxon>
        <taxon>Craniata</taxon>
        <taxon>Vertebrata</taxon>
        <taxon>Euteleostomi</taxon>
        <taxon>Actinopterygii</taxon>
        <taxon>Neopterygii</taxon>
        <taxon>Teleostei</taxon>
        <taxon>Anguilliformes</taxon>
        <taxon>Synaphobranchidae</taxon>
        <taxon>Synaphobranchus</taxon>
    </lineage>
</organism>
<dbReference type="EMBL" id="JAINUF010000003">
    <property type="protein sequence ID" value="KAJ8371201.1"/>
    <property type="molecule type" value="Genomic_DNA"/>
</dbReference>
<reference evidence="1" key="1">
    <citation type="journal article" date="2023" name="Science">
        <title>Genome structures resolve the early diversification of teleost fishes.</title>
        <authorList>
            <person name="Parey E."/>
            <person name="Louis A."/>
            <person name="Montfort J."/>
            <person name="Bouchez O."/>
            <person name="Roques C."/>
            <person name="Iampietro C."/>
            <person name="Lluch J."/>
            <person name="Castinel A."/>
            <person name="Donnadieu C."/>
            <person name="Desvignes T."/>
            <person name="Floi Bucao C."/>
            <person name="Jouanno E."/>
            <person name="Wen M."/>
            <person name="Mejri S."/>
            <person name="Dirks R."/>
            <person name="Jansen H."/>
            <person name="Henkel C."/>
            <person name="Chen W.J."/>
            <person name="Zahm M."/>
            <person name="Cabau C."/>
            <person name="Klopp C."/>
            <person name="Thompson A.W."/>
            <person name="Robinson-Rechavi M."/>
            <person name="Braasch I."/>
            <person name="Lecointre G."/>
            <person name="Bobe J."/>
            <person name="Postlethwait J.H."/>
            <person name="Berthelot C."/>
            <person name="Roest Crollius H."/>
            <person name="Guiguen Y."/>
        </authorList>
    </citation>
    <scope>NUCLEOTIDE SEQUENCE</scope>
    <source>
        <strain evidence="1">WJC10195</strain>
    </source>
</reference>
<dbReference type="AlphaFoldDB" id="A0A9Q1G0R3"/>
<sequence>MREALLCLLYKHPLRPPVPISGVHAEEVPRYPVKASVLAQVAGGGRTGQEVSGGLWLSLLDVSRADTLDTRWTDNS</sequence>
<dbReference type="Proteomes" id="UP001152622">
    <property type="component" value="Chromosome 3"/>
</dbReference>
<evidence type="ECO:0000313" key="2">
    <source>
        <dbReference type="Proteomes" id="UP001152622"/>
    </source>
</evidence>
<gene>
    <name evidence="1" type="ORF">SKAU_G00112290</name>
</gene>
<keyword evidence="2" id="KW-1185">Reference proteome</keyword>
<name>A0A9Q1G0R3_SYNKA</name>